<dbReference type="AlphaFoldDB" id="A0A3S4ZWI0"/>
<gene>
    <name evidence="1" type="ORF">PXEA_LOCUS2298</name>
</gene>
<organism evidence="1 2">
    <name type="scientific">Protopolystoma xenopodis</name>
    <dbReference type="NCBI Taxonomy" id="117903"/>
    <lineage>
        <taxon>Eukaryota</taxon>
        <taxon>Metazoa</taxon>
        <taxon>Spiralia</taxon>
        <taxon>Lophotrochozoa</taxon>
        <taxon>Platyhelminthes</taxon>
        <taxon>Monogenea</taxon>
        <taxon>Polyopisthocotylea</taxon>
        <taxon>Polystomatidea</taxon>
        <taxon>Polystomatidae</taxon>
        <taxon>Protopolystoma</taxon>
    </lineage>
</organism>
<name>A0A3S4ZWI0_9PLAT</name>
<accession>A0A3S4ZWI0</accession>
<dbReference type="Pfam" id="PF25969">
    <property type="entry name" value="NUDT9_N"/>
    <property type="match status" value="1"/>
</dbReference>
<protein>
    <recommendedName>
        <fullName evidence="3">ADP-ribose pyrophosphatase, mitochondrial</fullName>
    </recommendedName>
</protein>
<evidence type="ECO:0000313" key="1">
    <source>
        <dbReference type="EMBL" id="VEL08858.1"/>
    </source>
</evidence>
<dbReference type="OrthoDB" id="6276018at2759"/>
<dbReference type="EMBL" id="CAAALY010004906">
    <property type="protein sequence ID" value="VEL08858.1"/>
    <property type="molecule type" value="Genomic_DNA"/>
</dbReference>
<dbReference type="InterPro" id="IPR039989">
    <property type="entry name" value="NUDT9"/>
</dbReference>
<evidence type="ECO:0008006" key="3">
    <source>
        <dbReference type="Google" id="ProtNLM"/>
    </source>
</evidence>
<dbReference type="GO" id="GO:0047631">
    <property type="term" value="F:ADP-ribose diphosphatase activity"/>
    <property type="evidence" value="ECO:0007669"/>
    <property type="project" value="InterPro"/>
</dbReference>
<sequence length="250" mass="29038">MPLYEIYLLTLASFSHASSPSDTLRTIPFNQYDAKACIRRQSLLGRYRLDPNTGAPLNPMGRTGLLGKGLLPRWGPNHVIVIVVTRWMRDPKNGSPIQRTNRNVLQFVALERSKRYCIPWTYALSSDFLRACQWRDLSWYNRVLFINVARVTRPKFADEALGYRIFIWVNGLTSTLILPEMICQRLKFSRKVRFRCTATVGPKYDVHVDAIHEKSSNVSGEDRLTFRSPCRKHRQSWDSYLQKTLIKTRS</sequence>
<dbReference type="Proteomes" id="UP000784294">
    <property type="component" value="Unassembled WGS sequence"/>
</dbReference>
<dbReference type="PANTHER" id="PTHR13030">
    <property type="entry name" value="NUDIX HYDROLASE"/>
    <property type="match status" value="1"/>
</dbReference>
<comment type="caution">
    <text evidence="1">The sequence shown here is derived from an EMBL/GenBank/DDBJ whole genome shotgun (WGS) entry which is preliminary data.</text>
</comment>
<dbReference type="PANTHER" id="PTHR13030:SF8">
    <property type="entry name" value="ADP-RIBOSE PYROPHOSPHATASE, MITOCHONDRIAL"/>
    <property type="match status" value="1"/>
</dbReference>
<proteinExistence type="predicted"/>
<keyword evidence="2" id="KW-1185">Reference proteome</keyword>
<reference evidence="1" key="1">
    <citation type="submission" date="2018-11" db="EMBL/GenBank/DDBJ databases">
        <authorList>
            <consortium name="Pathogen Informatics"/>
        </authorList>
    </citation>
    <scope>NUCLEOTIDE SEQUENCE</scope>
</reference>
<evidence type="ECO:0000313" key="2">
    <source>
        <dbReference type="Proteomes" id="UP000784294"/>
    </source>
</evidence>